<dbReference type="Pfam" id="PF02322">
    <property type="entry name" value="Cyt_bd_oxida_II"/>
    <property type="match status" value="1"/>
</dbReference>
<evidence type="ECO:0000313" key="14">
    <source>
        <dbReference type="Proteomes" id="UP000242699"/>
    </source>
</evidence>
<feature type="transmembrane region" description="Helical" evidence="12">
    <location>
        <begin position="115"/>
        <end position="138"/>
    </location>
</feature>
<feature type="transmembrane region" description="Helical" evidence="12">
    <location>
        <begin position="74"/>
        <end position="95"/>
    </location>
</feature>
<keyword evidence="8" id="KW-0249">Electron transport</keyword>
<reference evidence="13 14" key="1">
    <citation type="journal article" date="2014" name="BMC Genomics">
        <title>Comparison of environmental and isolate Sulfobacillus genomes reveals diverse carbon, sulfur, nitrogen, and hydrogen metabolisms.</title>
        <authorList>
            <person name="Justice N.B."/>
            <person name="Norman A."/>
            <person name="Brown C.T."/>
            <person name="Singh A."/>
            <person name="Thomas B.C."/>
            <person name="Banfield J.F."/>
        </authorList>
    </citation>
    <scope>NUCLEOTIDE SEQUENCE [LARGE SCALE GENOMIC DNA]</scope>
    <source>
        <strain evidence="13">AMDSBA1</strain>
    </source>
</reference>
<keyword evidence="3" id="KW-0813">Transport</keyword>
<feature type="transmembrane region" description="Helical" evidence="12">
    <location>
        <begin position="150"/>
        <end position="174"/>
    </location>
</feature>
<evidence type="ECO:0000256" key="4">
    <source>
        <dbReference type="ARBA" id="ARBA00022475"/>
    </source>
</evidence>
<dbReference type="GO" id="GO:0019646">
    <property type="term" value="P:aerobic electron transport chain"/>
    <property type="evidence" value="ECO:0007669"/>
    <property type="project" value="TreeGrafter"/>
</dbReference>
<comment type="caution">
    <text evidence="13">The sequence shown here is derived from an EMBL/GenBank/DDBJ whole genome shotgun (WGS) entry which is preliminary data.</text>
</comment>
<evidence type="ECO:0000256" key="1">
    <source>
        <dbReference type="ARBA" id="ARBA00004651"/>
    </source>
</evidence>
<dbReference type="GO" id="GO:0070069">
    <property type="term" value="C:cytochrome complex"/>
    <property type="evidence" value="ECO:0007669"/>
    <property type="project" value="TreeGrafter"/>
</dbReference>
<dbReference type="NCBIfam" id="TIGR00203">
    <property type="entry name" value="cydB"/>
    <property type="match status" value="1"/>
</dbReference>
<evidence type="ECO:0000256" key="3">
    <source>
        <dbReference type="ARBA" id="ARBA00022448"/>
    </source>
</evidence>
<keyword evidence="9 12" id="KW-1133">Transmembrane helix</keyword>
<dbReference type="PANTHER" id="PTHR43141:SF5">
    <property type="entry name" value="CYTOCHROME BD-I UBIQUINOL OXIDASE SUBUNIT 2"/>
    <property type="match status" value="1"/>
</dbReference>
<evidence type="ECO:0000256" key="2">
    <source>
        <dbReference type="ARBA" id="ARBA00007543"/>
    </source>
</evidence>
<comment type="subcellular location">
    <subcellularLocation>
        <location evidence="1">Cell membrane</location>
        <topology evidence="1">Multi-pass membrane protein</topology>
    </subcellularLocation>
</comment>
<feature type="transmembrane region" description="Helical" evidence="12">
    <location>
        <begin position="255"/>
        <end position="278"/>
    </location>
</feature>
<evidence type="ECO:0000256" key="11">
    <source>
        <dbReference type="ARBA" id="ARBA00023136"/>
    </source>
</evidence>
<dbReference type="GO" id="GO:0009055">
    <property type="term" value="F:electron transfer activity"/>
    <property type="evidence" value="ECO:0007669"/>
    <property type="project" value="TreeGrafter"/>
</dbReference>
<dbReference type="GO" id="GO:0016682">
    <property type="term" value="F:oxidoreductase activity, acting on diphenols and related substances as donors, oxygen as acceptor"/>
    <property type="evidence" value="ECO:0007669"/>
    <property type="project" value="TreeGrafter"/>
</dbReference>
<dbReference type="Proteomes" id="UP000242699">
    <property type="component" value="Unassembled WGS sequence"/>
</dbReference>
<dbReference type="GO" id="GO:0005886">
    <property type="term" value="C:plasma membrane"/>
    <property type="evidence" value="ECO:0007669"/>
    <property type="project" value="UniProtKB-SubCell"/>
</dbReference>
<dbReference type="GO" id="GO:0046872">
    <property type="term" value="F:metal ion binding"/>
    <property type="evidence" value="ECO:0007669"/>
    <property type="project" value="UniProtKB-KW"/>
</dbReference>
<accession>A0A2T2X7J3</accession>
<feature type="transmembrane region" description="Helical" evidence="12">
    <location>
        <begin position="6"/>
        <end position="24"/>
    </location>
</feature>
<feature type="transmembrane region" description="Helical" evidence="12">
    <location>
        <begin position="298"/>
        <end position="317"/>
    </location>
</feature>
<keyword evidence="6 12" id="KW-0812">Transmembrane</keyword>
<dbReference type="InterPro" id="IPR003317">
    <property type="entry name" value="Cyt-d_oxidase_su2"/>
</dbReference>
<evidence type="ECO:0000256" key="10">
    <source>
        <dbReference type="ARBA" id="ARBA00023004"/>
    </source>
</evidence>
<feature type="transmembrane region" description="Helical" evidence="12">
    <location>
        <begin position="195"/>
        <end position="214"/>
    </location>
</feature>
<evidence type="ECO:0000256" key="12">
    <source>
        <dbReference type="SAM" id="Phobius"/>
    </source>
</evidence>
<organism evidence="13 14">
    <name type="scientific">Sulfobacillus benefaciens</name>
    <dbReference type="NCBI Taxonomy" id="453960"/>
    <lineage>
        <taxon>Bacteria</taxon>
        <taxon>Bacillati</taxon>
        <taxon>Bacillota</taxon>
        <taxon>Clostridia</taxon>
        <taxon>Eubacteriales</taxon>
        <taxon>Clostridiales Family XVII. Incertae Sedis</taxon>
        <taxon>Sulfobacillus</taxon>
    </lineage>
</organism>
<evidence type="ECO:0000256" key="9">
    <source>
        <dbReference type="ARBA" id="ARBA00022989"/>
    </source>
</evidence>
<keyword evidence="11 12" id="KW-0472">Membrane</keyword>
<evidence type="ECO:0000313" key="13">
    <source>
        <dbReference type="EMBL" id="PSR30462.1"/>
    </source>
</evidence>
<dbReference type="AlphaFoldDB" id="A0A2T2X7J3"/>
<keyword evidence="10" id="KW-0408">Iron</keyword>
<feature type="transmembrane region" description="Helical" evidence="12">
    <location>
        <begin position="226"/>
        <end position="248"/>
    </location>
</feature>
<dbReference type="PANTHER" id="PTHR43141">
    <property type="entry name" value="CYTOCHROME BD2 SUBUNIT II"/>
    <property type="match status" value="1"/>
</dbReference>
<dbReference type="PIRSF" id="PIRSF000267">
    <property type="entry name" value="Cyt_oxidse_sub2"/>
    <property type="match status" value="1"/>
</dbReference>
<evidence type="ECO:0000256" key="7">
    <source>
        <dbReference type="ARBA" id="ARBA00022723"/>
    </source>
</evidence>
<dbReference type="EMBL" id="PXYT01000010">
    <property type="protein sequence ID" value="PSR30462.1"/>
    <property type="molecule type" value="Genomic_DNA"/>
</dbReference>
<evidence type="ECO:0000256" key="8">
    <source>
        <dbReference type="ARBA" id="ARBA00022982"/>
    </source>
</evidence>
<evidence type="ECO:0000256" key="5">
    <source>
        <dbReference type="ARBA" id="ARBA00022617"/>
    </source>
</evidence>
<sequence>MWLRELWLVLVGILFTGYFILEGFDYGVGMLHPFINHTDGEKRASLSAIGPTWSANEVWLVAAGGALFAAFPDWYATMFSGFYLALILILLGLIVRGVGIEYRSQDKNLKWRTTWDWLIFAGSFLTTVLWAVAFANIVRGVPITAHKIDVGGFGSLINGFSLWAALTFVLVFLVQGGAYLAIKGDSRSRKQGRRVAGKAAWPAALALAIWFVWMDRLPSSAGHVDALAVILQVLAVLAVVAGWLSGYFTKHAGSFVLSSLSIASTTFSLFRILFPRVMVSSLNPRWSLTIYNASSTTYTLQIMSVTALIILPIILGYQTWLYWTFRKPVKDEEMGY</sequence>
<proteinExistence type="inferred from homology"/>
<comment type="similarity">
    <text evidence="2">Belongs to the cytochrome ubiquinol oxidase subunit 2 family.</text>
</comment>
<keyword evidence="7" id="KW-0479">Metal-binding</keyword>
<gene>
    <name evidence="13" type="primary">cydB</name>
    <name evidence="13" type="ORF">C7B43_06145</name>
</gene>
<protein>
    <submittedName>
        <fullName evidence="13">Cytochrome d ubiquinol oxidase subunit II</fullName>
    </submittedName>
</protein>
<name>A0A2T2X7J3_9FIRM</name>
<evidence type="ECO:0000256" key="6">
    <source>
        <dbReference type="ARBA" id="ARBA00022692"/>
    </source>
</evidence>
<keyword evidence="5" id="KW-0349">Heme</keyword>
<keyword evidence="4" id="KW-1003">Cell membrane</keyword>